<dbReference type="InterPro" id="IPR047691">
    <property type="entry name" value="PelF-like"/>
</dbReference>
<dbReference type="PANTHER" id="PTHR12526">
    <property type="entry name" value="GLYCOSYLTRANSFERASE"/>
    <property type="match status" value="1"/>
</dbReference>
<evidence type="ECO:0000259" key="2">
    <source>
        <dbReference type="Pfam" id="PF11997"/>
    </source>
</evidence>
<dbReference type="NCBIfam" id="NF038011">
    <property type="entry name" value="PelF"/>
    <property type="match status" value="1"/>
</dbReference>
<dbReference type="Pfam" id="PF11997">
    <property type="entry name" value="DUF3492"/>
    <property type="match status" value="1"/>
</dbReference>
<accession>A0A1W1B9R0</accession>
<name>A0A1W1B9R0_9ZZZZ</name>
<feature type="domain" description="DUF3492" evidence="2">
    <location>
        <begin position="11"/>
        <end position="288"/>
    </location>
</feature>
<dbReference type="PANTHER" id="PTHR12526:SF608">
    <property type="entry name" value="PELF"/>
    <property type="match status" value="1"/>
</dbReference>
<organism evidence="3">
    <name type="scientific">hydrothermal vent metagenome</name>
    <dbReference type="NCBI Taxonomy" id="652676"/>
    <lineage>
        <taxon>unclassified sequences</taxon>
        <taxon>metagenomes</taxon>
        <taxon>ecological metagenomes</taxon>
    </lineage>
</organism>
<proteinExistence type="predicted"/>
<keyword evidence="3" id="KW-0808">Transferase</keyword>
<dbReference type="GO" id="GO:0016757">
    <property type="term" value="F:glycosyltransferase activity"/>
    <property type="evidence" value="ECO:0007669"/>
    <property type="project" value="InterPro"/>
</dbReference>
<dbReference type="InterPro" id="IPR001296">
    <property type="entry name" value="Glyco_trans_1"/>
</dbReference>
<dbReference type="InterPro" id="IPR022622">
    <property type="entry name" value="DUF3492"/>
</dbReference>
<dbReference type="EMBL" id="FPHE01000002">
    <property type="protein sequence ID" value="SFV50222.1"/>
    <property type="molecule type" value="Genomic_DNA"/>
</dbReference>
<evidence type="ECO:0000313" key="3">
    <source>
        <dbReference type="EMBL" id="SFV50222.1"/>
    </source>
</evidence>
<sequence>MRVVHYTDEPDILIPAEGTYPYVRGGVSSWIAQLISGLPQYKFGIAFIGSKQEEYPKKPLYDFPENLVYMVELFIFDKEHKPPIDDIDGDIETFEYIQKLYSWFREDKKESPFPQEIKNLDFYLNRMDESSFLYSRESWYFISNRYKENCSHAPFIDYFWTVRSIHLPIWKMAKLANLIGDKGAIIHSPSTGYAGFLSSLISYHKEKPFILTEHGIYTKERKIDIVSSSLSSYKNLELFRESSQEDYTKGMWVRFFEGIGKMSYHRANPILSLFSVAKDTQILYGANPNRCRVIPNGVDIKKLEATRKYRSATVPKVITLIGRVVSIKDIKSFIRAIRITVDTIPDVEAWIVGPDNEEKEYARECRELISVLDLEDNIKFLGFQNIVDILPKSGLLTLTSISEGMPLVILEGFAAGLPCVSTDVGSCKELIYGGENPEDRLLGRAGKVCEIANVTELAEGYIEFLSDEKRWLDAQKVAIERVSRFYTGELFLDSYRKIYEDTFRGIK</sequence>
<dbReference type="SUPFAM" id="SSF53756">
    <property type="entry name" value="UDP-Glycosyltransferase/glycogen phosphorylase"/>
    <property type="match status" value="1"/>
</dbReference>
<dbReference type="AlphaFoldDB" id="A0A1W1B9R0"/>
<dbReference type="Pfam" id="PF00534">
    <property type="entry name" value="Glycos_transf_1"/>
    <property type="match status" value="1"/>
</dbReference>
<protein>
    <submittedName>
        <fullName evidence="3">Extracellular matrix protein PelF, glycosyltransferase, group 1</fullName>
    </submittedName>
</protein>
<reference evidence="3" key="1">
    <citation type="submission" date="2016-10" db="EMBL/GenBank/DDBJ databases">
        <authorList>
            <person name="de Groot N.N."/>
        </authorList>
    </citation>
    <scope>NUCLEOTIDE SEQUENCE</scope>
</reference>
<dbReference type="Gene3D" id="3.40.50.2000">
    <property type="entry name" value="Glycogen Phosphorylase B"/>
    <property type="match status" value="2"/>
</dbReference>
<evidence type="ECO:0000259" key="1">
    <source>
        <dbReference type="Pfam" id="PF00534"/>
    </source>
</evidence>
<gene>
    <name evidence="3" type="ORF">MNB_SV-12-1842</name>
</gene>
<feature type="domain" description="Glycosyl transferase family 1" evidence="1">
    <location>
        <begin position="306"/>
        <end position="470"/>
    </location>
</feature>